<feature type="region of interest" description="Disordered" evidence="1">
    <location>
        <begin position="73"/>
        <end position="135"/>
    </location>
</feature>
<protein>
    <submittedName>
        <fullName evidence="2">Uncharacterized protein</fullName>
    </submittedName>
</protein>
<gene>
    <name evidence="2" type="ORF">WH47_11097</name>
</gene>
<evidence type="ECO:0000256" key="1">
    <source>
        <dbReference type="SAM" id="MobiDB-lite"/>
    </source>
</evidence>
<evidence type="ECO:0000313" key="2">
    <source>
        <dbReference type="EMBL" id="KOC67696.1"/>
    </source>
</evidence>
<proteinExistence type="predicted"/>
<dbReference type="Proteomes" id="UP000053825">
    <property type="component" value="Unassembled WGS sequence"/>
</dbReference>
<feature type="compositionally biased region" description="Polar residues" evidence="1">
    <location>
        <begin position="82"/>
        <end position="98"/>
    </location>
</feature>
<dbReference type="AlphaFoldDB" id="A0A0L7RAB9"/>
<accession>A0A0L7RAB9</accession>
<name>A0A0L7RAB9_9HYME</name>
<dbReference type="EMBL" id="KQ414619">
    <property type="protein sequence ID" value="KOC67696.1"/>
    <property type="molecule type" value="Genomic_DNA"/>
</dbReference>
<organism evidence="2 3">
    <name type="scientific">Habropoda laboriosa</name>
    <dbReference type="NCBI Taxonomy" id="597456"/>
    <lineage>
        <taxon>Eukaryota</taxon>
        <taxon>Metazoa</taxon>
        <taxon>Ecdysozoa</taxon>
        <taxon>Arthropoda</taxon>
        <taxon>Hexapoda</taxon>
        <taxon>Insecta</taxon>
        <taxon>Pterygota</taxon>
        <taxon>Neoptera</taxon>
        <taxon>Endopterygota</taxon>
        <taxon>Hymenoptera</taxon>
        <taxon>Apocrita</taxon>
        <taxon>Aculeata</taxon>
        <taxon>Apoidea</taxon>
        <taxon>Anthophila</taxon>
        <taxon>Apidae</taxon>
        <taxon>Habropoda</taxon>
    </lineage>
</organism>
<reference evidence="2 3" key="1">
    <citation type="submission" date="2015-07" db="EMBL/GenBank/DDBJ databases">
        <title>The genome of Habropoda laboriosa.</title>
        <authorList>
            <person name="Pan H."/>
            <person name="Kapheim K."/>
        </authorList>
    </citation>
    <scope>NUCLEOTIDE SEQUENCE [LARGE SCALE GENOMIC DNA]</scope>
    <source>
        <strain evidence="2">0110345459</strain>
    </source>
</reference>
<evidence type="ECO:0000313" key="3">
    <source>
        <dbReference type="Proteomes" id="UP000053825"/>
    </source>
</evidence>
<feature type="compositionally biased region" description="Acidic residues" evidence="1">
    <location>
        <begin position="113"/>
        <end position="135"/>
    </location>
</feature>
<keyword evidence="3" id="KW-1185">Reference proteome</keyword>
<sequence length="135" mass="15841">MLRHEKENVVNRKDGVRLEASRLETRRSKTLPVVCLLKLGPRNSQVPPCESSIASEDFQKKIPELEKKIEFPVAPREKVDPQRNSWYRGNNRNWQNTCFARAPQNQPRRRPNDDDDDDDDDHDEDDDDDDGEEEQ</sequence>